<organism evidence="1 2">
    <name type="scientific">Labilibaculum manganireducens</name>
    <dbReference type="NCBI Taxonomy" id="1940525"/>
    <lineage>
        <taxon>Bacteria</taxon>
        <taxon>Pseudomonadati</taxon>
        <taxon>Bacteroidota</taxon>
        <taxon>Bacteroidia</taxon>
        <taxon>Marinilabiliales</taxon>
        <taxon>Marinifilaceae</taxon>
        <taxon>Labilibaculum</taxon>
    </lineage>
</organism>
<evidence type="ECO:0008006" key="3">
    <source>
        <dbReference type="Google" id="ProtNLM"/>
    </source>
</evidence>
<evidence type="ECO:0000313" key="2">
    <source>
        <dbReference type="Proteomes" id="UP000233618"/>
    </source>
</evidence>
<protein>
    <recommendedName>
        <fullName evidence="3">DUF3843 domain-containing protein</fullName>
    </recommendedName>
</protein>
<dbReference type="Proteomes" id="UP000233618">
    <property type="component" value="Unassembled WGS sequence"/>
</dbReference>
<dbReference type="InterPro" id="IPR024214">
    <property type="entry name" value="DUF3843"/>
</dbReference>
<dbReference type="Pfam" id="PF12954">
    <property type="entry name" value="DUF3843"/>
    <property type="match status" value="1"/>
</dbReference>
<sequence length="544" mass="63936">MKKQKERIYIQQWLELKPYEKQTITDSYYLKISNEVKQAVITNKQSFVLQRFLDDTDIDLLACFLTSYFEDIISGTNIWNSFAAYHTELYNKPLPFYNVDEYYTEEINPQDISFLIWYFMNTIQNDKFIAPLNDFIVETANKVMNVFDSAWDYAPENELLKTAYTLTENETDFYIARNLIDTILFKTYLFYPDSLFDLKDQELDIIEENSDEENLLNYLNEHRDYALHNVHTRLLGLKGKEWASRILEVNHPLKNDFLEISQKISGYFFYKGQDSENIFIEHIASGKKFNLTKKSYEHFESLKKIDAILFLGIAKWKNEWWFSGISFQSDFNADLVLAEKSSVKSRGAVNFLDHQNEKVDELLEEQYAAFKDFTNGYPIAFMNSDKVNDFIESYIEYFNNSLKLSKRQKEKAKERAKADGFFGGEDESIDFTDRSESALIFFNPKSGVEIAFDVNSAFPILNNPFFIKEDSEEHLMRLLEEENISAELAMYCITNFKSELPFFKEEPGKMYLADIDFLLRFWKKNNYFATPTITYTGGHKTGIS</sequence>
<dbReference type="RefSeq" id="WP_101308182.1">
    <property type="nucleotide sequence ID" value="NZ_MVDE01000002.1"/>
</dbReference>
<accession>A0A2N3IFP3</accession>
<keyword evidence="2" id="KW-1185">Reference proteome</keyword>
<gene>
    <name evidence="1" type="ORF">BZG01_02175</name>
</gene>
<proteinExistence type="predicted"/>
<dbReference type="AlphaFoldDB" id="A0A2N3IFP3"/>
<comment type="caution">
    <text evidence="1">The sequence shown here is derived from an EMBL/GenBank/DDBJ whole genome shotgun (WGS) entry which is preliminary data.</text>
</comment>
<dbReference type="EMBL" id="MVDE01000002">
    <property type="protein sequence ID" value="PKQ69136.1"/>
    <property type="molecule type" value="Genomic_DNA"/>
</dbReference>
<reference evidence="1 2" key="1">
    <citation type="journal article" date="2017" name="Front. Microbiol.">
        <title>Labilibaculum manganireducens gen. nov., sp. nov. and Labilibaculum filiforme sp. nov., Novel Bacteroidetes Isolated from Subsurface Sediments of the Baltic Sea.</title>
        <authorList>
            <person name="Vandieken V."/>
            <person name="Marshall I.P."/>
            <person name="Niemann H."/>
            <person name="Engelen B."/>
            <person name="Cypionka H."/>
        </authorList>
    </citation>
    <scope>NUCLEOTIDE SEQUENCE [LARGE SCALE GENOMIC DNA]</scope>
    <source>
        <strain evidence="1 2">59.10-2M</strain>
    </source>
</reference>
<name>A0A2N3IFP3_9BACT</name>
<evidence type="ECO:0000313" key="1">
    <source>
        <dbReference type="EMBL" id="PKQ69136.1"/>
    </source>
</evidence>